<feature type="domain" description="DNA/RNA-binding" evidence="1">
    <location>
        <begin position="138"/>
        <end position="245"/>
    </location>
</feature>
<comment type="caution">
    <text evidence="2">The sequence shown here is derived from an EMBL/GenBank/DDBJ whole genome shotgun (WGS) entry which is preliminary data.</text>
</comment>
<dbReference type="FunFam" id="1.25.40.10:FF:000202">
    <property type="entry name" value="Unplaced genomic scaffold supercont1.7, whole genome shotgun sequence"/>
    <property type="match status" value="1"/>
</dbReference>
<dbReference type="GO" id="GO:0042162">
    <property type="term" value="F:telomeric DNA binding"/>
    <property type="evidence" value="ECO:0007669"/>
    <property type="project" value="TreeGrafter"/>
</dbReference>
<sequence length="526" mass="61111">MDQQQSELKAELSQSQWQKLTRMHRTLLYEYHDFLLASHHPTASPALRKLAEKYAMPTRMWRYGIHLFLERLRQKLPNSLEYMLDFIYFAYSMLKMLLESVPAFRERWLWCLGDLARYRMAIEESDIEDREVWAGISRDYYHQYADKCPDVGQIQHHLGIVAKLDTRHGILAKPDSLQQFFYYTKALICVQPFQNARESIIRLLNACSDKPTAQHSITLAFIATHGALFSQDSAEQFVALANIFLSLLRRGLARLDRKGLNGVYMMSSNFASMLQYGEANAEMTPQFAAKQGETAAEAHKFALEWTSRLGSLRRLESDVSSNSATSSTSPIRRSIFPQGSYLTFQTLNVFLDQIIDHPDTYPSLHTSLAFLWCLCLRPNAMQQLETIIPWLPITKFLNRLRQSETNFSKIEDEAFPYFEDRTIQQLSEDFLIRGQLWSQSYYPERFFEDAPSNDNRPVTEEETTIILRRHRCLWLGVRITTFNRWITYSRDQKFVPTQLAHEYAPIAESCGNLNSRAHTADQDVTA</sequence>
<accession>A0AAD6CY12</accession>
<evidence type="ECO:0000313" key="2">
    <source>
        <dbReference type="EMBL" id="KAJ5544179.1"/>
    </source>
</evidence>
<protein>
    <submittedName>
        <fullName evidence="2">DNA/RNA-binding domain E.t1.c1-type</fullName>
    </submittedName>
</protein>
<dbReference type="Gene3D" id="1.25.40.10">
    <property type="entry name" value="Tetratricopeptide repeat domain"/>
    <property type="match status" value="1"/>
</dbReference>
<proteinExistence type="predicted"/>
<dbReference type="AlphaFoldDB" id="A0AAD6CY12"/>
<gene>
    <name evidence="2" type="ORF">N7494_005458</name>
</gene>
<evidence type="ECO:0000313" key="3">
    <source>
        <dbReference type="Proteomes" id="UP001220324"/>
    </source>
</evidence>
<dbReference type="PANTHER" id="PTHR15696:SF0">
    <property type="entry name" value="TELOMERASE-BINDING PROTEIN EST1A"/>
    <property type="match status" value="1"/>
</dbReference>
<name>A0AAD6CY12_9EURO</name>
<dbReference type="EMBL" id="JAQIZZ010000004">
    <property type="protein sequence ID" value="KAJ5544179.1"/>
    <property type="molecule type" value="Genomic_DNA"/>
</dbReference>
<organism evidence="2 3">
    <name type="scientific">Penicillium frequentans</name>
    <dbReference type="NCBI Taxonomy" id="3151616"/>
    <lineage>
        <taxon>Eukaryota</taxon>
        <taxon>Fungi</taxon>
        <taxon>Dikarya</taxon>
        <taxon>Ascomycota</taxon>
        <taxon>Pezizomycotina</taxon>
        <taxon>Eurotiomycetes</taxon>
        <taxon>Eurotiomycetidae</taxon>
        <taxon>Eurotiales</taxon>
        <taxon>Aspergillaceae</taxon>
        <taxon>Penicillium</taxon>
    </lineage>
</organism>
<evidence type="ECO:0000259" key="1">
    <source>
        <dbReference type="Pfam" id="PF10373"/>
    </source>
</evidence>
<reference evidence="2 3" key="1">
    <citation type="journal article" date="2023" name="IMA Fungus">
        <title>Comparative genomic study of the Penicillium genus elucidates a diverse pangenome and 15 lateral gene transfer events.</title>
        <authorList>
            <person name="Petersen C."/>
            <person name="Sorensen T."/>
            <person name="Nielsen M.R."/>
            <person name="Sondergaard T.E."/>
            <person name="Sorensen J.L."/>
            <person name="Fitzpatrick D.A."/>
            <person name="Frisvad J.C."/>
            <person name="Nielsen K.L."/>
        </authorList>
    </citation>
    <scope>NUCLEOTIDE SEQUENCE [LARGE SCALE GENOMIC DNA]</scope>
    <source>
        <strain evidence="2 3">IBT 35679</strain>
    </source>
</reference>
<dbReference type="SUPFAM" id="SSF48452">
    <property type="entry name" value="TPR-like"/>
    <property type="match status" value="1"/>
</dbReference>
<dbReference type="InterPro" id="IPR018834">
    <property type="entry name" value="DNA/RNA-bd_Est1-type"/>
</dbReference>
<dbReference type="Proteomes" id="UP001220324">
    <property type="component" value="Unassembled WGS sequence"/>
</dbReference>
<dbReference type="GO" id="GO:0005697">
    <property type="term" value="C:telomerase holoenzyme complex"/>
    <property type="evidence" value="ECO:0007669"/>
    <property type="project" value="TreeGrafter"/>
</dbReference>
<dbReference type="InterPro" id="IPR011990">
    <property type="entry name" value="TPR-like_helical_dom_sf"/>
</dbReference>
<dbReference type="InterPro" id="IPR045153">
    <property type="entry name" value="Est1/Ebs1-like"/>
</dbReference>
<keyword evidence="3" id="KW-1185">Reference proteome</keyword>
<dbReference type="GO" id="GO:0070034">
    <property type="term" value="F:telomerase RNA binding"/>
    <property type="evidence" value="ECO:0007669"/>
    <property type="project" value="TreeGrafter"/>
</dbReference>
<dbReference type="GO" id="GO:0000184">
    <property type="term" value="P:nuclear-transcribed mRNA catabolic process, nonsense-mediated decay"/>
    <property type="evidence" value="ECO:0007669"/>
    <property type="project" value="TreeGrafter"/>
</dbReference>
<dbReference type="Pfam" id="PF10373">
    <property type="entry name" value="EST1_DNA_bind"/>
    <property type="match status" value="1"/>
</dbReference>
<dbReference type="PANTHER" id="PTHR15696">
    <property type="entry name" value="SMG-7 SUPPRESSOR WITH MORPHOLOGICAL EFFECT ON GENITALIA PROTEIN 7"/>
    <property type="match status" value="1"/>
</dbReference>